<organism evidence="1">
    <name type="scientific">Anguilla anguilla</name>
    <name type="common">European freshwater eel</name>
    <name type="synonym">Muraena anguilla</name>
    <dbReference type="NCBI Taxonomy" id="7936"/>
    <lineage>
        <taxon>Eukaryota</taxon>
        <taxon>Metazoa</taxon>
        <taxon>Chordata</taxon>
        <taxon>Craniata</taxon>
        <taxon>Vertebrata</taxon>
        <taxon>Euteleostomi</taxon>
        <taxon>Actinopterygii</taxon>
        <taxon>Neopterygii</taxon>
        <taxon>Teleostei</taxon>
        <taxon>Anguilliformes</taxon>
        <taxon>Anguillidae</taxon>
        <taxon>Anguilla</taxon>
    </lineage>
</organism>
<evidence type="ECO:0000313" key="1">
    <source>
        <dbReference type="EMBL" id="JAH40702.1"/>
    </source>
</evidence>
<proteinExistence type="predicted"/>
<accession>A0A0E9SHF6</accession>
<sequence length="33" mass="3755">MDSNGCIHVVCVLFSCHRKNVLMIFPFITSVRS</sequence>
<dbReference type="AlphaFoldDB" id="A0A0E9SHF6"/>
<protein>
    <submittedName>
        <fullName evidence="1">Uncharacterized protein</fullName>
    </submittedName>
</protein>
<name>A0A0E9SHF6_ANGAN</name>
<reference evidence="1" key="1">
    <citation type="submission" date="2014-11" db="EMBL/GenBank/DDBJ databases">
        <authorList>
            <person name="Amaro Gonzalez C."/>
        </authorList>
    </citation>
    <scope>NUCLEOTIDE SEQUENCE</scope>
</reference>
<reference evidence="1" key="2">
    <citation type="journal article" date="2015" name="Fish Shellfish Immunol.">
        <title>Early steps in the European eel (Anguilla anguilla)-Vibrio vulnificus interaction in the gills: Role of the RtxA13 toxin.</title>
        <authorList>
            <person name="Callol A."/>
            <person name="Pajuelo D."/>
            <person name="Ebbesson L."/>
            <person name="Teles M."/>
            <person name="MacKenzie S."/>
            <person name="Amaro C."/>
        </authorList>
    </citation>
    <scope>NUCLEOTIDE SEQUENCE</scope>
</reference>
<dbReference type="EMBL" id="GBXM01067875">
    <property type="protein sequence ID" value="JAH40702.1"/>
    <property type="molecule type" value="Transcribed_RNA"/>
</dbReference>